<keyword evidence="2" id="KW-1185">Reference proteome</keyword>
<reference evidence="1 2" key="1">
    <citation type="submission" date="2023-03" db="EMBL/GenBank/DDBJ databases">
        <title>Draft assemblies of triclosan tolerant bacteria isolated from returned activated sludge.</title>
        <authorList>
            <person name="Van Hamelsveld S."/>
        </authorList>
    </citation>
    <scope>NUCLEOTIDE SEQUENCE [LARGE SCALE GENOMIC DNA]</scope>
    <source>
        <strain evidence="1 2">GW210010_S58</strain>
    </source>
</reference>
<organism evidence="1 2">
    <name type="scientific">Cupriavidus basilensis</name>
    <dbReference type="NCBI Taxonomy" id="68895"/>
    <lineage>
        <taxon>Bacteria</taxon>
        <taxon>Pseudomonadati</taxon>
        <taxon>Pseudomonadota</taxon>
        <taxon>Betaproteobacteria</taxon>
        <taxon>Burkholderiales</taxon>
        <taxon>Burkholderiaceae</taxon>
        <taxon>Cupriavidus</taxon>
    </lineage>
</organism>
<protein>
    <submittedName>
        <fullName evidence="1">Uncharacterized protein</fullName>
    </submittedName>
</protein>
<evidence type="ECO:0000313" key="2">
    <source>
        <dbReference type="Proteomes" id="UP001216674"/>
    </source>
</evidence>
<name>A0ABT6B558_9BURK</name>
<gene>
    <name evidence="1" type="ORF">P3W85_44910</name>
</gene>
<dbReference type="Proteomes" id="UP001216674">
    <property type="component" value="Unassembled WGS sequence"/>
</dbReference>
<evidence type="ECO:0000313" key="1">
    <source>
        <dbReference type="EMBL" id="MDF3840017.1"/>
    </source>
</evidence>
<dbReference type="EMBL" id="JARJLM010000731">
    <property type="protein sequence ID" value="MDF3840017.1"/>
    <property type="molecule type" value="Genomic_DNA"/>
</dbReference>
<proteinExistence type="predicted"/>
<dbReference type="RefSeq" id="WP_276269585.1">
    <property type="nucleotide sequence ID" value="NZ_JARJLM010000731.1"/>
</dbReference>
<comment type="caution">
    <text evidence="1">The sequence shown here is derived from an EMBL/GenBank/DDBJ whole genome shotgun (WGS) entry which is preliminary data.</text>
</comment>
<sequence length="56" mass="6360">MDEEQKEFEAALLRSVKDMAAGKYARKTVFEVDGDKVRRVSEELPPQKSETPYKAG</sequence>
<accession>A0ABT6B558</accession>